<evidence type="ECO:0000256" key="4">
    <source>
        <dbReference type="ARBA" id="ARBA00023015"/>
    </source>
</evidence>
<feature type="compositionally biased region" description="Basic and acidic residues" evidence="8">
    <location>
        <begin position="439"/>
        <end position="452"/>
    </location>
</feature>
<dbReference type="AlphaFoldDB" id="A0AAD7ZFF5"/>
<gene>
    <name evidence="10" type="ORF">L9F63_004729</name>
</gene>
<evidence type="ECO:0000256" key="8">
    <source>
        <dbReference type="SAM" id="MobiDB-lite"/>
    </source>
</evidence>
<comment type="subcellular location">
    <subcellularLocation>
        <location evidence="1">Nucleus</location>
    </subcellularLocation>
</comment>
<dbReference type="CDD" id="cd20539">
    <property type="entry name" value="CYCLIN_CCNT_rpt2"/>
    <property type="match status" value="1"/>
</dbReference>
<feature type="compositionally biased region" description="Low complexity" evidence="8">
    <location>
        <begin position="604"/>
        <end position="617"/>
    </location>
</feature>
<evidence type="ECO:0000313" key="10">
    <source>
        <dbReference type="EMBL" id="KAJ9579650.1"/>
    </source>
</evidence>
<evidence type="ECO:0000256" key="1">
    <source>
        <dbReference type="ARBA" id="ARBA00004123"/>
    </source>
</evidence>
<dbReference type="Gene3D" id="1.10.472.10">
    <property type="entry name" value="Cyclin-like"/>
    <property type="match status" value="2"/>
</dbReference>
<dbReference type="EMBL" id="JASPKZ010008384">
    <property type="protein sequence ID" value="KAJ9579650.1"/>
    <property type="molecule type" value="Genomic_DNA"/>
</dbReference>
<dbReference type="InterPro" id="IPR043198">
    <property type="entry name" value="Cyclin/Ssn8"/>
</dbReference>
<feature type="region of interest" description="Disordered" evidence="8">
    <location>
        <begin position="704"/>
        <end position="727"/>
    </location>
</feature>
<reference evidence="10" key="2">
    <citation type="submission" date="2023-05" db="EMBL/GenBank/DDBJ databases">
        <authorList>
            <person name="Fouks B."/>
        </authorList>
    </citation>
    <scope>NUCLEOTIDE SEQUENCE</scope>
    <source>
        <strain evidence="10">Stay&amp;Tobe</strain>
        <tissue evidence="10">Testes</tissue>
    </source>
</reference>
<dbReference type="GO" id="GO:0016538">
    <property type="term" value="F:cyclin-dependent protein serine/threonine kinase regulator activity"/>
    <property type="evidence" value="ECO:0007669"/>
    <property type="project" value="InterPro"/>
</dbReference>
<evidence type="ECO:0000256" key="2">
    <source>
        <dbReference type="ARBA" id="ARBA00008638"/>
    </source>
</evidence>
<dbReference type="InterPro" id="IPR036915">
    <property type="entry name" value="Cyclin-like_sf"/>
</dbReference>
<feature type="compositionally biased region" description="Basic residues" evidence="8">
    <location>
        <begin position="494"/>
        <end position="505"/>
    </location>
</feature>
<feature type="compositionally biased region" description="Polar residues" evidence="8">
    <location>
        <begin position="638"/>
        <end position="654"/>
    </location>
</feature>
<feature type="compositionally biased region" description="Polar residues" evidence="8">
    <location>
        <begin position="537"/>
        <end position="546"/>
    </location>
</feature>
<comment type="caution">
    <text evidence="10">The sequence shown here is derived from an EMBL/GenBank/DDBJ whole genome shotgun (WGS) entry which is preliminary data.</text>
</comment>
<feature type="region of interest" description="Disordered" evidence="8">
    <location>
        <begin position="192"/>
        <end position="660"/>
    </location>
</feature>
<feature type="compositionally biased region" description="Basic and acidic residues" evidence="8">
    <location>
        <begin position="626"/>
        <end position="635"/>
    </location>
</feature>
<reference evidence="10" key="1">
    <citation type="journal article" date="2023" name="IScience">
        <title>Live-bearing cockroach genome reveals convergent evolutionary mechanisms linked to viviparity in insects and beyond.</title>
        <authorList>
            <person name="Fouks B."/>
            <person name="Harrison M.C."/>
            <person name="Mikhailova A.A."/>
            <person name="Marchal E."/>
            <person name="English S."/>
            <person name="Carruthers M."/>
            <person name="Jennings E.C."/>
            <person name="Chiamaka E.L."/>
            <person name="Frigard R.A."/>
            <person name="Pippel M."/>
            <person name="Attardo G.M."/>
            <person name="Benoit J.B."/>
            <person name="Bornberg-Bauer E."/>
            <person name="Tobe S.S."/>
        </authorList>
    </citation>
    <scope>NUCLEOTIDE SEQUENCE</scope>
    <source>
        <strain evidence="10">Stay&amp;Tobe</strain>
    </source>
</reference>
<feature type="domain" description="Cyclin N-terminal" evidence="9">
    <location>
        <begin position="1"/>
        <end position="83"/>
    </location>
</feature>
<feature type="non-terminal residue" evidence="10">
    <location>
        <position position="807"/>
    </location>
</feature>
<dbReference type="InterPro" id="IPR006671">
    <property type="entry name" value="Cyclin_N"/>
</dbReference>
<feature type="compositionally biased region" description="Polar residues" evidence="8">
    <location>
        <begin position="746"/>
        <end position="769"/>
    </location>
</feature>
<feature type="compositionally biased region" description="Pro residues" evidence="8">
    <location>
        <begin position="511"/>
        <end position="522"/>
    </location>
</feature>
<dbReference type="FunFam" id="1.10.472.10:FF:000004">
    <property type="entry name" value="Cyclin T2"/>
    <property type="match status" value="1"/>
</dbReference>
<keyword evidence="4" id="KW-0805">Transcription regulation</keyword>
<keyword evidence="3" id="KW-0597">Phosphoprotein</keyword>
<feature type="compositionally biased region" description="Polar residues" evidence="8">
    <location>
        <begin position="369"/>
        <end position="380"/>
    </location>
</feature>
<dbReference type="PANTHER" id="PTHR10026">
    <property type="entry name" value="CYCLIN"/>
    <property type="match status" value="1"/>
</dbReference>
<protein>
    <recommendedName>
        <fullName evidence="9">Cyclin N-terminal domain-containing protein</fullName>
    </recommendedName>
</protein>
<organism evidence="10 11">
    <name type="scientific">Diploptera punctata</name>
    <name type="common">Pacific beetle cockroach</name>
    <dbReference type="NCBI Taxonomy" id="6984"/>
    <lineage>
        <taxon>Eukaryota</taxon>
        <taxon>Metazoa</taxon>
        <taxon>Ecdysozoa</taxon>
        <taxon>Arthropoda</taxon>
        <taxon>Hexapoda</taxon>
        <taxon>Insecta</taxon>
        <taxon>Pterygota</taxon>
        <taxon>Neoptera</taxon>
        <taxon>Polyneoptera</taxon>
        <taxon>Dictyoptera</taxon>
        <taxon>Blattodea</taxon>
        <taxon>Blaberoidea</taxon>
        <taxon>Blaberidae</taxon>
        <taxon>Diplopterinae</taxon>
        <taxon>Diploptera</taxon>
    </lineage>
</organism>
<dbReference type="GO" id="GO:0005634">
    <property type="term" value="C:nucleus"/>
    <property type="evidence" value="ECO:0007669"/>
    <property type="project" value="UniProtKB-SubCell"/>
</dbReference>
<keyword evidence="5" id="KW-0195">Cyclin</keyword>
<evidence type="ECO:0000256" key="5">
    <source>
        <dbReference type="ARBA" id="ARBA00023127"/>
    </source>
</evidence>
<feature type="region of interest" description="Disordered" evidence="8">
    <location>
        <begin position="746"/>
        <end position="785"/>
    </location>
</feature>
<feature type="compositionally biased region" description="Basic residues" evidence="8">
    <location>
        <begin position="318"/>
        <end position="328"/>
    </location>
</feature>
<evidence type="ECO:0000259" key="9">
    <source>
        <dbReference type="Pfam" id="PF00134"/>
    </source>
</evidence>
<evidence type="ECO:0000256" key="7">
    <source>
        <dbReference type="ARBA" id="ARBA00023242"/>
    </source>
</evidence>
<dbReference type="Proteomes" id="UP001233999">
    <property type="component" value="Unassembled WGS sequence"/>
</dbReference>
<proteinExistence type="inferred from homology"/>
<feature type="compositionally biased region" description="Low complexity" evidence="8">
    <location>
        <begin position="712"/>
        <end position="723"/>
    </location>
</feature>
<feature type="compositionally biased region" description="Basic and acidic residues" evidence="8">
    <location>
        <begin position="263"/>
        <end position="277"/>
    </location>
</feature>
<dbReference type="Pfam" id="PF21797">
    <property type="entry name" value="CycT2-like_C"/>
    <property type="match status" value="1"/>
</dbReference>
<feature type="compositionally biased region" description="Basic and acidic residues" evidence="8">
    <location>
        <begin position="338"/>
        <end position="352"/>
    </location>
</feature>
<accession>A0AAD7ZFF5</accession>
<sequence length="807" mass="89768">MHRFYVFHSFTHFHRNAMAAAALFLAAKVEEQPRKLEHVIKVAHMCLNRDQPPLDTKSEKYLEHAQDLVFNENVLLQTLGFDVAIDHPHTHVVRCSSKDLAQTSYFMASNSLHLTTMCLQYKPTVVACFCIHLACKWSNWEIPQSNEGKDWFWYVDKTVSLDQLEQLTAEFLVIFDKCPTKLKRKIMSISATQNPTLPPPVSGSLFDMEPRKIRPPDGSQQMDGPTFHPAISSSRPPGAPHHMQGEKPPSEKLQAMASSQQRVDYRDYKEKKERERMTQQQHAAVPREGHHAAVHASKSLPGSSSKQHAPAPPIMMNKPHHRDHKHPQPMRPSSSQPRGREQSYPKQQREHIFAPPVRHSEPQPVPETNHASVDSASKRIQQPGFEPSNRHNRVPPSDGRVKEEVSSKPVPDFPVRPTLPAEAVSEQKPNVNLHPAFSENRHESSRRSDSSKHLPYHQTQLKPDLSSVKKEDVEFAMPALPQQPPPPSHPTAPPHHKSSRSKSPPHSHSPAFPPRPKSPTPPNRRSDSPHGKAKSGTLVTSRNGVTSEEKSEPVKQEPPPPTIKLETEVSPVKVPSTQKSSIGTPDKQESSAAKLRSTNRHRTSSSSSEPELVPVVKKVPDIIPPIRDRAKKEEPLSQAPSTSNSRGNDNTGSVTKELKLPDLIGPIAAMRSTNMKPASLPDDLGAVAFPESDSTNGLKLKIMKDRLKDSDSTGSSPQSTPSGGLKIKIRREIVRVHHLVLPTKSARLNTSTGDQRRTGSSSNNYTKQNGVEHHRRGGGSYYPGNKVVQKMAESDNAGKSIPNMKYE</sequence>
<evidence type="ECO:0000256" key="3">
    <source>
        <dbReference type="ARBA" id="ARBA00022553"/>
    </source>
</evidence>
<dbReference type="GO" id="GO:0006357">
    <property type="term" value="P:regulation of transcription by RNA polymerase II"/>
    <property type="evidence" value="ECO:0007669"/>
    <property type="project" value="InterPro"/>
</dbReference>
<keyword evidence="6" id="KW-0804">Transcription</keyword>
<keyword evidence="11" id="KW-1185">Reference proteome</keyword>
<evidence type="ECO:0000256" key="6">
    <source>
        <dbReference type="ARBA" id="ARBA00023163"/>
    </source>
</evidence>
<evidence type="ECO:0000313" key="11">
    <source>
        <dbReference type="Proteomes" id="UP001233999"/>
    </source>
</evidence>
<name>A0AAD7ZFF5_DIPPU</name>
<keyword evidence="7" id="KW-0539">Nucleus</keyword>
<dbReference type="SUPFAM" id="SSF47954">
    <property type="entry name" value="Cyclin-like"/>
    <property type="match status" value="2"/>
</dbReference>
<comment type="similarity">
    <text evidence="2">Belongs to the cyclin family. Cyclin C subfamily.</text>
</comment>
<feature type="compositionally biased region" description="Pro residues" evidence="8">
    <location>
        <begin position="481"/>
        <end position="493"/>
    </location>
</feature>
<dbReference type="Pfam" id="PF00134">
    <property type="entry name" value="Cyclin_N"/>
    <property type="match status" value="1"/>
</dbReference>